<comment type="caution">
    <text evidence="1">The sequence shown here is derived from an EMBL/GenBank/DDBJ whole genome shotgun (WGS) entry which is preliminary data.</text>
</comment>
<evidence type="ECO:0008006" key="3">
    <source>
        <dbReference type="Google" id="ProtNLM"/>
    </source>
</evidence>
<proteinExistence type="predicted"/>
<dbReference type="AlphaFoldDB" id="A0A9X2JEB7"/>
<evidence type="ECO:0000313" key="1">
    <source>
        <dbReference type="EMBL" id="MCO4294579.1"/>
    </source>
</evidence>
<organism evidence="1 2">
    <name type="scientific">Solitalea agri</name>
    <dbReference type="NCBI Taxonomy" id="2953739"/>
    <lineage>
        <taxon>Bacteria</taxon>
        <taxon>Pseudomonadati</taxon>
        <taxon>Bacteroidota</taxon>
        <taxon>Sphingobacteriia</taxon>
        <taxon>Sphingobacteriales</taxon>
        <taxon>Sphingobacteriaceae</taxon>
        <taxon>Solitalea</taxon>
    </lineage>
</organism>
<dbReference type="Proteomes" id="UP001155182">
    <property type="component" value="Unassembled WGS sequence"/>
</dbReference>
<accession>A0A9X2JEB7</accession>
<sequence length="290" mass="32279">MRVFSLKSLIMLGMIGLTFTSCKKEEQKPESLNVEESMNGVAKNDVITADLFEQINLISHSFPEIRGESVSTKSTEGFGDDILGHLDDFSCAKVKIESAPFKWPKKVVLDYGAGGCDDPKTKKLRKGKIILSYDKAWLTKGCSVSITFEDYWCGDTKFDGFCKISSTGTTKEGYLKFSLECEGTKIHCECVEKWACKKEIVWCNNKTPLNIFDDYYSITGWGQGSDSKGNFFSEKITKALKKKAFCAWLCEGTVELKTNNISLCVMDYGNGDCDSKATLTINGVTKQLDL</sequence>
<reference evidence="1" key="1">
    <citation type="submission" date="2022-06" db="EMBL/GenBank/DDBJ databases">
        <title>Solitalea sp. MAHUQ-68 isolated from rhizospheric soil.</title>
        <authorList>
            <person name="Huq M.A."/>
        </authorList>
    </citation>
    <scope>NUCLEOTIDE SEQUENCE</scope>
    <source>
        <strain evidence="1">MAHUQ-68</strain>
    </source>
</reference>
<dbReference type="PROSITE" id="PS51257">
    <property type="entry name" value="PROKAR_LIPOPROTEIN"/>
    <property type="match status" value="1"/>
</dbReference>
<gene>
    <name evidence="1" type="ORF">NF867_17080</name>
</gene>
<evidence type="ECO:0000313" key="2">
    <source>
        <dbReference type="Proteomes" id="UP001155182"/>
    </source>
</evidence>
<keyword evidence="2" id="KW-1185">Reference proteome</keyword>
<dbReference type="EMBL" id="JAMWYS010000058">
    <property type="protein sequence ID" value="MCO4294579.1"/>
    <property type="molecule type" value="Genomic_DNA"/>
</dbReference>
<name>A0A9X2JEB7_9SPHI</name>
<protein>
    <recommendedName>
        <fullName evidence="3">Lipoprotein</fullName>
    </recommendedName>
</protein>
<dbReference type="RefSeq" id="WP_252589610.1">
    <property type="nucleotide sequence ID" value="NZ_JAMWYS010000058.1"/>
</dbReference>